<feature type="domain" description="HTH gntR-type" evidence="5">
    <location>
        <begin position="24"/>
        <end position="91"/>
    </location>
</feature>
<dbReference type="CDD" id="cd07377">
    <property type="entry name" value="WHTH_GntR"/>
    <property type="match status" value="1"/>
</dbReference>
<dbReference type="InterPro" id="IPR000524">
    <property type="entry name" value="Tscrpt_reg_HTH_GntR"/>
</dbReference>
<evidence type="ECO:0000313" key="6">
    <source>
        <dbReference type="EMBL" id="RZS46785.1"/>
    </source>
</evidence>
<feature type="region of interest" description="Disordered" evidence="4">
    <location>
        <begin position="1"/>
        <end position="21"/>
    </location>
</feature>
<evidence type="ECO:0000256" key="4">
    <source>
        <dbReference type="SAM" id="MobiDB-lite"/>
    </source>
</evidence>
<dbReference type="EMBL" id="SGWV01000014">
    <property type="protein sequence ID" value="RZS46785.1"/>
    <property type="molecule type" value="Genomic_DNA"/>
</dbReference>
<dbReference type="Gene3D" id="1.10.10.10">
    <property type="entry name" value="Winged helix-like DNA-binding domain superfamily/Winged helix DNA-binding domain"/>
    <property type="match status" value="1"/>
</dbReference>
<evidence type="ECO:0000256" key="1">
    <source>
        <dbReference type="ARBA" id="ARBA00023015"/>
    </source>
</evidence>
<name>A0A4Q7L9K6_9BURK</name>
<comment type="caution">
    <text evidence="6">The sequence shown here is derived from an EMBL/GenBank/DDBJ whole genome shotgun (WGS) entry which is preliminary data.</text>
</comment>
<keyword evidence="2 6" id="KW-0238">DNA-binding</keyword>
<dbReference type="Pfam" id="PF07729">
    <property type="entry name" value="FCD"/>
    <property type="match status" value="1"/>
</dbReference>
<dbReference type="PANTHER" id="PTHR43537">
    <property type="entry name" value="TRANSCRIPTIONAL REGULATOR, GNTR FAMILY"/>
    <property type="match status" value="1"/>
</dbReference>
<dbReference type="GO" id="GO:0003677">
    <property type="term" value="F:DNA binding"/>
    <property type="evidence" value="ECO:0007669"/>
    <property type="project" value="UniProtKB-KW"/>
</dbReference>
<dbReference type="SMART" id="SM00345">
    <property type="entry name" value="HTH_GNTR"/>
    <property type="match status" value="1"/>
</dbReference>
<dbReference type="Gene3D" id="1.20.120.530">
    <property type="entry name" value="GntR ligand-binding domain-like"/>
    <property type="match status" value="1"/>
</dbReference>
<dbReference type="Proteomes" id="UP000293433">
    <property type="component" value="Unassembled WGS sequence"/>
</dbReference>
<accession>A0A4Q7L9K6</accession>
<dbReference type="InterPro" id="IPR011711">
    <property type="entry name" value="GntR_C"/>
</dbReference>
<keyword evidence="1" id="KW-0805">Transcription regulation</keyword>
<feature type="region of interest" description="Disordered" evidence="4">
    <location>
        <begin position="245"/>
        <end position="265"/>
    </location>
</feature>
<dbReference type="PROSITE" id="PS50949">
    <property type="entry name" value="HTH_GNTR"/>
    <property type="match status" value="1"/>
</dbReference>
<keyword evidence="7" id="KW-1185">Reference proteome</keyword>
<reference evidence="6 7" key="1">
    <citation type="submission" date="2019-02" db="EMBL/GenBank/DDBJ databases">
        <title>Genomic Encyclopedia of Type Strains, Phase IV (KMG-IV): sequencing the most valuable type-strain genomes for metagenomic binning, comparative biology and taxonomic classification.</title>
        <authorList>
            <person name="Goeker M."/>
        </authorList>
    </citation>
    <scope>NUCLEOTIDE SEQUENCE [LARGE SCALE GENOMIC DNA]</scope>
    <source>
        <strain evidence="6 7">DSM 10617</strain>
    </source>
</reference>
<sequence>MAKRPYIQTPGHDGDPRSPLGGSRTLIEQAYAQLREDILDGRLPPGEKLRVEHLKDHYGVGAGTLREAITRLVSDALVVAEGQRGFRVAPMALADLADLTKLRVQIEIEALRRSVREGDAAWRTRVKAAFDDISAIEQPLLPSDARRWELANRRLHEALISGIDSPWTFKVLQQLSQHSERYRRAAIGLPGSNRDVHAEHALIVEMALSGQEARAALALEAHIARTPDMLMQQLRDGGSLLRTRSAVTPQAAPAAQTPPAASGGP</sequence>
<protein>
    <submittedName>
        <fullName evidence="6">DNA-binding GntR family transcriptional regulator</fullName>
    </submittedName>
</protein>
<dbReference type="SUPFAM" id="SSF46785">
    <property type="entry name" value="Winged helix' DNA-binding domain"/>
    <property type="match status" value="1"/>
</dbReference>
<dbReference type="GO" id="GO:0003700">
    <property type="term" value="F:DNA-binding transcription factor activity"/>
    <property type="evidence" value="ECO:0007669"/>
    <property type="project" value="InterPro"/>
</dbReference>
<organism evidence="6 7">
    <name type="scientific">Sphaerotilus mobilis</name>
    <dbReference type="NCBI Taxonomy" id="47994"/>
    <lineage>
        <taxon>Bacteria</taxon>
        <taxon>Pseudomonadati</taxon>
        <taxon>Pseudomonadota</taxon>
        <taxon>Betaproteobacteria</taxon>
        <taxon>Burkholderiales</taxon>
        <taxon>Sphaerotilaceae</taxon>
        <taxon>Sphaerotilus</taxon>
    </lineage>
</organism>
<gene>
    <name evidence="6" type="ORF">EV685_4042</name>
</gene>
<keyword evidence="3" id="KW-0804">Transcription</keyword>
<dbReference type="AlphaFoldDB" id="A0A4Q7L9K6"/>
<evidence type="ECO:0000259" key="5">
    <source>
        <dbReference type="PROSITE" id="PS50949"/>
    </source>
</evidence>
<evidence type="ECO:0000256" key="3">
    <source>
        <dbReference type="ARBA" id="ARBA00023163"/>
    </source>
</evidence>
<dbReference type="OrthoDB" id="9799812at2"/>
<proteinExistence type="predicted"/>
<evidence type="ECO:0000313" key="7">
    <source>
        <dbReference type="Proteomes" id="UP000293433"/>
    </source>
</evidence>
<dbReference type="Pfam" id="PF00392">
    <property type="entry name" value="GntR"/>
    <property type="match status" value="1"/>
</dbReference>
<dbReference type="SMART" id="SM00895">
    <property type="entry name" value="FCD"/>
    <property type="match status" value="1"/>
</dbReference>
<dbReference type="SUPFAM" id="SSF48008">
    <property type="entry name" value="GntR ligand-binding domain-like"/>
    <property type="match status" value="1"/>
</dbReference>
<evidence type="ECO:0000256" key="2">
    <source>
        <dbReference type="ARBA" id="ARBA00023125"/>
    </source>
</evidence>
<dbReference type="PANTHER" id="PTHR43537:SF20">
    <property type="entry name" value="HTH-TYPE TRANSCRIPTIONAL REPRESSOR GLAR"/>
    <property type="match status" value="1"/>
</dbReference>
<dbReference type="InterPro" id="IPR036388">
    <property type="entry name" value="WH-like_DNA-bd_sf"/>
</dbReference>
<dbReference type="RefSeq" id="WP_130483850.1">
    <property type="nucleotide sequence ID" value="NZ_SGWV01000014.1"/>
</dbReference>
<dbReference type="InterPro" id="IPR036390">
    <property type="entry name" value="WH_DNA-bd_sf"/>
</dbReference>
<dbReference type="InterPro" id="IPR008920">
    <property type="entry name" value="TF_FadR/GntR_C"/>
</dbReference>